<feature type="transmembrane region" description="Helical" evidence="1">
    <location>
        <begin position="136"/>
        <end position="156"/>
    </location>
</feature>
<protein>
    <submittedName>
        <fullName evidence="2">VpsF family polysaccharide biosynthesis protein</fullName>
    </submittedName>
</protein>
<name>A0AAW9QEB0_9BURK</name>
<dbReference type="AlphaFoldDB" id="A0AAW9QEB0"/>
<keyword evidence="1" id="KW-0812">Transmembrane</keyword>
<dbReference type="RefSeq" id="WP_332288696.1">
    <property type="nucleotide sequence ID" value="NZ_JAZIBG010000019.1"/>
</dbReference>
<feature type="transmembrane region" description="Helical" evidence="1">
    <location>
        <begin position="262"/>
        <end position="282"/>
    </location>
</feature>
<feature type="transmembrane region" description="Helical" evidence="1">
    <location>
        <begin position="83"/>
        <end position="101"/>
    </location>
</feature>
<evidence type="ECO:0000313" key="3">
    <source>
        <dbReference type="Proteomes" id="UP001336250"/>
    </source>
</evidence>
<evidence type="ECO:0000256" key="1">
    <source>
        <dbReference type="SAM" id="Phobius"/>
    </source>
</evidence>
<feature type="transmembrane region" description="Helical" evidence="1">
    <location>
        <begin position="55"/>
        <end position="76"/>
    </location>
</feature>
<keyword evidence="3" id="KW-1185">Reference proteome</keyword>
<feature type="transmembrane region" description="Helical" evidence="1">
    <location>
        <begin position="107"/>
        <end position="129"/>
    </location>
</feature>
<proteinExistence type="predicted"/>
<feature type="transmembrane region" description="Helical" evidence="1">
    <location>
        <begin position="230"/>
        <end position="250"/>
    </location>
</feature>
<accession>A0AAW9QEB0</accession>
<dbReference type="Proteomes" id="UP001336250">
    <property type="component" value="Unassembled WGS sequence"/>
</dbReference>
<gene>
    <name evidence="2" type="ORF">V4F39_07530</name>
</gene>
<evidence type="ECO:0000313" key="2">
    <source>
        <dbReference type="EMBL" id="MEF7613759.1"/>
    </source>
</evidence>
<reference evidence="2 3" key="1">
    <citation type="submission" date="2024-02" db="EMBL/GenBank/DDBJ databases">
        <title>Genome sequence of Aquincola sp. MAHUQ-54.</title>
        <authorList>
            <person name="Huq M.A."/>
        </authorList>
    </citation>
    <scope>NUCLEOTIDE SEQUENCE [LARGE SCALE GENOMIC DNA]</scope>
    <source>
        <strain evidence="2 3">MAHUQ-54</strain>
    </source>
</reference>
<dbReference type="InterPro" id="IPR048041">
    <property type="entry name" value="VpsF-like"/>
</dbReference>
<organism evidence="2 3">
    <name type="scientific">Aquincola agrisoli</name>
    <dbReference type="NCBI Taxonomy" id="3119538"/>
    <lineage>
        <taxon>Bacteria</taxon>
        <taxon>Pseudomonadati</taxon>
        <taxon>Pseudomonadota</taxon>
        <taxon>Betaproteobacteria</taxon>
        <taxon>Burkholderiales</taxon>
        <taxon>Sphaerotilaceae</taxon>
        <taxon>Aquincola</taxon>
    </lineage>
</organism>
<keyword evidence="1" id="KW-0472">Membrane</keyword>
<feature type="transmembrane region" description="Helical" evidence="1">
    <location>
        <begin position="12"/>
        <end position="35"/>
    </location>
</feature>
<sequence>MTPAPGVRWRRVAACLFGLGLAAYLGLSASSLFALGIPYDAPYGPMPAKIHPGTYLTLLALFIALCSHGNPLGVALRLLGQQPLVAVYLASVVYLLAYSVLRYGPSGAAFVIDTLIMAGLCLLTTMLFEARWQRRFLALIGFTLVANALLGLGEALAQARLVPLRLAGGPEMLDEYFRASALLGHPLMNAQTTASLLPVVLLLPAPRVLRYAMGLAMVLSLLAFGGRTSFAVALLMYGSYAVFRLVDALARGRLSYLQLTGGSVGLGLLMALTVGVVAGSGLGERIFNGLVWDNSASVRMRVWGVFDFMGADQILFGTSPDEMAKLMIRLGLDAPVEAIENFWLVLFIQFGVAGFVPFFIGFGCLLRWLWRRAFGALRVALLTFVVISSTTNSLASKTVGLSLLCCVVASAASLRPRPSVQHLPFTSLRTNP</sequence>
<comment type="caution">
    <text evidence="2">The sequence shown here is derived from an EMBL/GenBank/DDBJ whole genome shotgun (WGS) entry which is preliminary data.</text>
</comment>
<dbReference type="EMBL" id="JAZIBG010000019">
    <property type="protein sequence ID" value="MEF7613759.1"/>
    <property type="molecule type" value="Genomic_DNA"/>
</dbReference>
<feature type="transmembrane region" description="Helical" evidence="1">
    <location>
        <begin position="342"/>
        <end position="362"/>
    </location>
</feature>
<feature type="transmembrane region" description="Helical" evidence="1">
    <location>
        <begin position="369"/>
        <end position="388"/>
    </location>
</feature>
<keyword evidence="1" id="KW-1133">Transmembrane helix</keyword>
<dbReference type="NCBIfam" id="NF038256">
    <property type="entry name" value="exopoly_VpsF"/>
    <property type="match status" value="1"/>
</dbReference>